<dbReference type="OrthoDB" id="2277424at2759"/>
<proteinExistence type="predicted"/>
<keyword evidence="1" id="KW-0175">Coiled coil</keyword>
<protein>
    <submittedName>
        <fullName evidence="2">Uncharacterized protein</fullName>
    </submittedName>
</protein>
<accession>A0A077X469</accession>
<gene>
    <name evidence="2" type="ORF">LRAMOSA06564</name>
</gene>
<evidence type="ECO:0000313" key="2">
    <source>
        <dbReference type="EMBL" id="CDS14395.1"/>
    </source>
</evidence>
<sequence>MSDALTQTLDQLQSRLSKAQAQLRRAKKTAEAKRAVLLDSQDVISRELKDAFTMDTLPKRKQPRIAPPPGLVSLLPATMSTSSPSINDHDQQNDTCQPIIQSCTLWAHEHSDIVWIRAFIENPSSSTFYRFHLALSTGSQCLLPQTIHRNTVLSISGGGSAMLYASFTMLDDVFLHQLTDCLNRFGTTFLGNNCTNMDKVRGGKGSRASMSVKEDPNMLEAIMKLLNLQRNTETSLLYTQDQQLVVHPIEGSIIHVYSITDRILAKAIDKLKRNLMVDHVKYNPPLPVEHDVRDLLVALQDEIGYIENMDPEEDKSQQLLAARENTLSLFNTILQTRTSHFL</sequence>
<dbReference type="EMBL" id="LK023386">
    <property type="protein sequence ID" value="CDS14395.1"/>
    <property type="molecule type" value="Genomic_DNA"/>
</dbReference>
<organism evidence="2">
    <name type="scientific">Lichtheimia ramosa</name>
    <dbReference type="NCBI Taxonomy" id="688394"/>
    <lineage>
        <taxon>Eukaryota</taxon>
        <taxon>Fungi</taxon>
        <taxon>Fungi incertae sedis</taxon>
        <taxon>Mucoromycota</taxon>
        <taxon>Mucoromycotina</taxon>
        <taxon>Mucoromycetes</taxon>
        <taxon>Mucorales</taxon>
        <taxon>Lichtheimiaceae</taxon>
        <taxon>Lichtheimia</taxon>
    </lineage>
</organism>
<dbReference type="AlphaFoldDB" id="A0A077X469"/>
<name>A0A077X469_9FUNG</name>
<reference evidence="2" key="1">
    <citation type="journal article" date="2014" name="Genome Announc.">
        <title>De novo whole-genome sequence and genome annotation of Lichtheimia ramosa.</title>
        <authorList>
            <person name="Linde J."/>
            <person name="Schwartze V."/>
            <person name="Binder U."/>
            <person name="Lass-Florl C."/>
            <person name="Voigt K."/>
            <person name="Horn F."/>
        </authorList>
    </citation>
    <scope>NUCLEOTIDE SEQUENCE</scope>
    <source>
        <strain evidence="2">JMRC FSU:6197</strain>
    </source>
</reference>
<feature type="coiled-coil region" evidence="1">
    <location>
        <begin position="2"/>
        <end position="36"/>
    </location>
</feature>
<evidence type="ECO:0000256" key="1">
    <source>
        <dbReference type="SAM" id="Coils"/>
    </source>
</evidence>